<dbReference type="AlphaFoldDB" id="A0A9W9T110"/>
<evidence type="ECO:0000313" key="2">
    <source>
        <dbReference type="EMBL" id="KAJ5205459.1"/>
    </source>
</evidence>
<dbReference type="Gene3D" id="3.40.50.720">
    <property type="entry name" value="NAD(P)-binding Rossmann-like Domain"/>
    <property type="match status" value="1"/>
</dbReference>
<dbReference type="GO" id="GO:0016787">
    <property type="term" value="F:hydrolase activity"/>
    <property type="evidence" value="ECO:0007669"/>
    <property type="project" value="UniProtKB-KW"/>
</dbReference>
<feature type="domain" description="Ketoreductase (KR)" evidence="1">
    <location>
        <begin position="3"/>
        <end position="71"/>
    </location>
</feature>
<proteinExistence type="predicted"/>
<evidence type="ECO:0000313" key="3">
    <source>
        <dbReference type="Proteomes" id="UP001150879"/>
    </source>
</evidence>
<dbReference type="Proteomes" id="UP001150879">
    <property type="component" value="Unassembled WGS sequence"/>
</dbReference>
<gene>
    <name evidence="2" type="ORF">N7472_001907</name>
</gene>
<accession>A0A9W9T110</accession>
<sequence>MLFHELKHQGCSITAVKGSVCNLLDITQAILSKANLKNIFNMSMVLQDASLLKMTLDEWNASTRPKIQGAWTKQA</sequence>
<protein>
    <submittedName>
        <fullName evidence="2">Acyl transferase/acyl hydrolase/lysophospholipase</fullName>
    </submittedName>
</protein>
<organism evidence="2 3">
    <name type="scientific">Penicillium cf. griseofulvum</name>
    <dbReference type="NCBI Taxonomy" id="2972120"/>
    <lineage>
        <taxon>Eukaryota</taxon>
        <taxon>Fungi</taxon>
        <taxon>Dikarya</taxon>
        <taxon>Ascomycota</taxon>
        <taxon>Pezizomycotina</taxon>
        <taxon>Eurotiomycetes</taxon>
        <taxon>Eurotiomycetidae</taxon>
        <taxon>Eurotiales</taxon>
        <taxon>Aspergillaceae</taxon>
        <taxon>Penicillium</taxon>
    </lineage>
</organism>
<dbReference type="EMBL" id="JAPQKP010000002">
    <property type="protein sequence ID" value="KAJ5205459.1"/>
    <property type="molecule type" value="Genomic_DNA"/>
</dbReference>
<dbReference type="GO" id="GO:0016740">
    <property type="term" value="F:transferase activity"/>
    <property type="evidence" value="ECO:0007669"/>
    <property type="project" value="UniProtKB-KW"/>
</dbReference>
<evidence type="ECO:0000259" key="1">
    <source>
        <dbReference type="Pfam" id="PF08659"/>
    </source>
</evidence>
<keyword evidence="2" id="KW-0808">Transferase</keyword>
<comment type="caution">
    <text evidence="2">The sequence shown here is derived from an EMBL/GenBank/DDBJ whole genome shotgun (WGS) entry which is preliminary data.</text>
</comment>
<dbReference type="OrthoDB" id="329835at2759"/>
<keyword evidence="3" id="KW-1185">Reference proteome</keyword>
<reference evidence="2" key="2">
    <citation type="journal article" date="2023" name="IMA Fungus">
        <title>Comparative genomic study of the Penicillium genus elucidates a diverse pangenome and 15 lateral gene transfer events.</title>
        <authorList>
            <person name="Petersen C."/>
            <person name="Sorensen T."/>
            <person name="Nielsen M.R."/>
            <person name="Sondergaard T.E."/>
            <person name="Sorensen J.L."/>
            <person name="Fitzpatrick D.A."/>
            <person name="Frisvad J.C."/>
            <person name="Nielsen K.L."/>
        </authorList>
    </citation>
    <scope>NUCLEOTIDE SEQUENCE</scope>
    <source>
        <strain evidence="2">IBT 16849</strain>
    </source>
</reference>
<dbReference type="Pfam" id="PF08659">
    <property type="entry name" value="KR"/>
    <property type="match status" value="1"/>
</dbReference>
<name>A0A9W9T110_9EURO</name>
<reference evidence="2" key="1">
    <citation type="submission" date="2022-11" db="EMBL/GenBank/DDBJ databases">
        <authorList>
            <person name="Petersen C."/>
        </authorList>
    </citation>
    <scope>NUCLEOTIDE SEQUENCE</scope>
    <source>
        <strain evidence="2">IBT 16849</strain>
    </source>
</reference>
<dbReference type="InterPro" id="IPR013968">
    <property type="entry name" value="PKS_KR"/>
</dbReference>
<keyword evidence="2" id="KW-0378">Hydrolase</keyword>